<feature type="transmembrane region" description="Helical" evidence="1">
    <location>
        <begin position="37"/>
        <end position="58"/>
    </location>
</feature>
<dbReference type="Proteomes" id="UP001501747">
    <property type="component" value="Unassembled WGS sequence"/>
</dbReference>
<evidence type="ECO:0000313" key="3">
    <source>
        <dbReference type="Proteomes" id="UP001501747"/>
    </source>
</evidence>
<name>A0ABP7RBN1_9PSEU</name>
<gene>
    <name evidence="2" type="ORF">GCM10022247_13880</name>
</gene>
<organism evidence="2 3">
    <name type="scientific">Allokutzneria multivorans</name>
    <dbReference type="NCBI Taxonomy" id="1142134"/>
    <lineage>
        <taxon>Bacteria</taxon>
        <taxon>Bacillati</taxon>
        <taxon>Actinomycetota</taxon>
        <taxon>Actinomycetes</taxon>
        <taxon>Pseudonocardiales</taxon>
        <taxon>Pseudonocardiaceae</taxon>
        <taxon>Allokutzneria</taxon>
    </lineage>
</organism>
<keyword evidence="1" id="KW-0472">Membrane</keyword>
<accession>A0ABP7RBN1</accession>
<keyword evidence="3" id="KW-1185">Reference proteome</keyword>
<feature type="transmembrane region" description="Helical" evidence="1">
    <location>
        <begin position="98"/>
        <end position="116"/>
    </location>
</feature>
<keyword evidence="1" id="KW-0812">Transmembrane</keyword>
<evidence type="ECO:0000256" key="1">
    <source>
        <dbReference type="SAM" id="Phobius"/>
    </source>
</evidence>
<feature type="transmembrane region" description="Helical" evidence="1">
    <location>
        <begin position="65"/>
        <end position="86"/>
    </location>
</feature>
<comment type="caution">
    <text evidence="2">The sequence shown here is derived from an EMBL/GenBank/DDBJ whole genome shotgun (WGS) entry which is preliminary data.</text>
</comment>
<evidence type="ECO:0000313" key="2">
    <source>
        <dbReference type="EMBL" id="GAA3995304.1"/>
    </source>
</evidence>
<keyword evidence="1" id="KW-1133">Transmembrane helix</keyword>
<dbReference type="EMBL" id="BAABAL010000005">
    <property type="protein sequence ID" value="GAA3995304.1"/>
    <property type="molecule type" value="Genomic_DNA"/>
</dbReference>
<reference evidence="3" key="1">
    <citation type="journal article" date="2019" name="Int. J. Syst. Evol. Microbiol.">
        <title>The Global Catalogue of Microorganisms (GCM) 10K type strain sequencing project: providing services to taxonomists for standard genome sequencing and annotation.</title>
        <authorList>
            <consortium name="The Broad Institute Genomics Platform"/>
            <consortium name="The Broad Institute Genome Sequencing Center for Infectious Disease"/>
            <person name="Wu L."/>
            <person name="Ma J."/>
        </authorList>
    </citation>
    <scope>NUCLEOTIDE SEQUENCE [LARGE SCALE GENOMIC DNA]</scope>
    <source>
        <strain evidence="3">JCM 17342</strain>
    </source>
</reference>
<sequence length="120" mass="12548">MEGAGGVHGRVTGAEGKDVLMVARDRVRSGGSVVASVVRAIGTVIALILLAHVIFVLVSVNEANALVQFVASAASALALWFVNLFATGNATMDLLLNYGMAIVFWLVVTGIVVRLLRRTA</sequence>
<protein>
    <submittedName>
        <fullName evidence="2">Uncharacterized protein</fullName>
    </submittedName>
</protein>
<proteinExistence type="predicted"/>